<dbReference type="GO" id="GO:0005524">
    <property type="term" value="F:ATP binding"/>
    <property type="evidence" value="ECO:0007669"/>
    <property type="project" value="UniProtKB-UniRule"/>
</dbReference>
<reference evidence="10 11" key="1">
    <citation type="journal article" date="2024" name="Nat. Commun.">
        <title>Phylogenomics reveals the evolutionary origins of lichenization in chlorophyte algae.</title>
        <authorList>
            <person name="Puginier C."/>
            <person name="Libourel C."/>
            <person name="Otte J."/>
            <person name="Skaloud P."/>
            <person name="Haon M."/>
            <person name="Grisel S."/>
            <person name="Petersen M."/>
            <person name="Berrin J.G."/>
            <person name="Delaux P.M."/>
            <person name="Dal Grande F."/>
            <person name="Keller J."/>
        </authorList>
    </citation>
    <scope>NUCLEOTIDE SEQUENCE [LARGE SCALE GENOMIC DNA]</scope>
    <source>
        <strain evidence="10 11">SAG 2145</strain>
    </source>
</reference>
<dbReference type="PANTHER" id="PTHR24349">
    <property type="entry name" value="SERINE/THREONINE-PROTEIN KINASE"/>
    <property type="match status" value="1"/>
</dbReference>
<gene>
    <name evidence="10" type="ORF">WJX74_010331</name>
</gene>
<proteinExistence type="inferred from homology"/>
<dbReference type="AlphaFoldDB" id="A0AAW1SAP8"/>
<dbReference type="InterPro" id="IPR008271">
    <property type="entry name" value="Ser/Thr_kinase_AS"/>
</dbReference>
<feature type="binding site" evidence="6">
    <location>
        <position position="115"/>
    </location>
    <ligand>
        <name>ATP</name>
        <dbReference type="ChEBI" id="CHEBI:30616"/>
    </ligand>
</feature>
<protein>
    <recommendedName>
        <fullName evidence="9">Protein kinase domain-containing protein</fullName>
    </recommendedName>
</protein>
<feature type="region of interest" description="Disordered" evidence="8">
    <location>
        <begin position="16"/>
        <end position="70"/>
    </location>
</feature>
<dbReference type="PROSITE" id="PS00107">
    <property type="entry name" value="PROTEIN_KINASE_ATP"/>
    <property type="match status" value="1"/>
</dbReference>
<evidence type="ECO:0000313" key="10">
    <source>
        <dbReference type="EMBL" id="KAK9843323.1"/>
    </source>
</evidence>
<evidence type="ECO:0000256" key="1">
    <source>
        <dbReference type="ARBA" id="ARBA00022527"/>
    </source>
</evidence>
<dbReference type="Proteomes" id="UP001438707">
    <property type="component" value="Unassembled WGS sequence"/>
</dbReference>
<dbReference type="InterPro" id="IPR017441">
    <property type="entry name" value="Protein_kinase_ATP_BS"/>
</dbReference>
<evidence type="ECO:0000259" key="9">
    <source>
        <dbReference type="PROSITE" id="PS50011"/>
    </source>
</evidence>
<evidence type="ECO:0000256" key="6">
    <source>
        <dbReference type="PROSITE-ProRule" id="PRU10141"/>
    </source>
</evidence>
<evidence type="ECO:0000256" key="5">
    <source>
        <dbReference type="ARBA" id="ARBA00022840"/>
    </source>
</evidence>
<evidence type="ECO:0000256" key="7">
    <source>
        <dbReference type="RuleBase" id="RU000304"/>
    </source>
</evidence>
<feature type="compositionally biased region" description="Low complexity" evidence="8">
    <location>
        <begin position="55"/>
        <end position="64"/>
    </location>
</feature>
<dbReference type="InterPro" id="IPR050205">
    <property type="entry name" value="CDPK_Ser/Thr_kinases"/>
</dbReference>
<dbReference type="PROSITE" id="PS00108">
    <property type="entry name" value="PROTEIN_KINASE_ST"/>
    <property type="match status" value="1"/>
</dbReference>
<comment type="similarity">
    <text evidence="7">Belongs to the protein kinase superfamily.</text>
</comment>
<name>A0AAW1SAP8_9CHLO</name>
<organism evidence="10 11">
    <name type="scientific">Apatococcus lobatus</name>
    <dbReference type="NCBI Taxonomy" id="904363"/>
    <lineage>
        <taxon>Eukaryota</taxon>
        <taxon>Viridiplantae</taxon>
        <taxon>Chlorophyta</taxon>
        <taxon>core chlorophytes</taxon>
        <taxon>Trebouxiophyceae</taxon>
        <taxon>Chlorellales</taxon>
        <taxon>Chlorellaceae</taxon>
        <taxon>Apatococcus</taxon>
    </lineage>
</organism>
<evidence type="ECO:0000256" key="4">
    <source>
        <dbReference type="ARBA" id="ARBA00022777"/>
    </source>
</evidence>
<dbReference type="InterPro" id="IPR011009">
    <property type="entry name" value="Kinase-like_dom_sf"/>
</dbReference>
<keyword evidence="4" id="KW-0418">Kinase</keyword>
<feature type="domain" description="Protein kinase" evidence="9">
    <location>
        <begin position="86"/>
        <end position="368"/>
    </location>
</feature>
<dbReference type="PROSITE" id="PS50011">
    <property type="entry name" value="PROTEIN_KINASE_DOM"/>
    <property type="match status" value="1"/>
</dbReference>
<dbReference type="Gene3D" id="1.10.510.10">
    <property type="entry name" value="Transferase(Phosphotransferase) domain 1"/>
    <property type="match status" value="1"/>
</dbReference>
<sequence>MLLALPVPVCQLQSPQSVTRRHACGARSPSGSFPSPRCRIQQSLRPQQHRSKGHTPSAAASPTPLADSELKSGSGIIWPSGFRERYVFGEELGKGSFGTVSVVFDRQTGRERAVKVVPKQRKNTCVTKLAEKMRLEVDILRELQHRPEAVQLHGVYQDENSVFIVTELCRGGSLEDFLLSQGALTEPETAKVMRDILAVIRGCHTNSICYADVKPANFLLKNVYPDARCLIESKSQTDRTLEVRVVDFGCSQRIKKGERLEKRVGTPLYMAPETFMGYFGQECDMWSLGMLLHQMLVGALPFWGGKVGQQMRLSPVDVMQGILAGDLDFQAPGWQQVSDEAKDLVARLLDRDHNTRITAEQAWEHPWLQENCHEEEGCDLATELYEMSSLHPSSEPQAWHDTPAGSHVVRNSSMFPDLEGLESPRQLGFGTRACGLASLLRPLTPISSTTAPPRWPECAEQVEVKP</sequence>
<keyword evidence="5 6" id="KW-0067">ATP-binding</keyword>
<keyword evidence="2" id="KW-0808">Transferase</keyword>
<evidence type="ECO:0000256" key="2">
    <source>
        <dbReference type="ARBA" id="ARBA00022679"/>
    </source>
</evidence>
<keyword evidence="11" id="KW-1185">Reference proteome</keyword>
<dbReference type="GO" id="GO:0004674">
    <property type="term" value="F:protein serine/threonine kinase activity"/>
    <property type="evidence" value="ECO:0007669"/>
    <property type="project" value="UniProtKB-KW"/>
</dbReference>
<keyword evidence="3 6" id="KW-0547">Nucleotide-binding</keyword>
<dbReference type="EMBL" id="JALJOS010000002">
    <property type="protein sequence ID" value="KAK9843323.1"/>
    <property type="molecule type" value="Genomic_DNA"/>
</dbReference>
<evidence type="ECO:0000256" key="3">
    <source>
        <dbReference type="ARBA" id="ARBA00022741"/>
    </source>
</evidence>
<accession>A0AAW1SAP8</accession>
<evidence type="ECO:0000256" key="8">
    <source>
        <dbReference type="SAM" id="MobiDB-lite"/>
    </source>
</evidence>
<dbReference type="Pfam" id="PF00069">
    <property type="entry name" value="Pkinase"/>
    <property type="match status" value="1"/>
</dbReference>
<dbReference type="CDD" id="cd05117">
    <property type="entry name" value="STKc_CAMK"/>
    <property type="match status" value="1"/>
</dbReference>
<dbReference type="FunFam" id="3.30.200.20:FF:000042">
    <property type="entry name" value="Aurora kinase A"/>
    <property type="match status" value="1"/>
</dbReference>
<comment type="caution">
    <text evidence="10">The sequence shown here is derived from an EMBL/GenBank/DDBJ whole genome shotgun (WGS) entry which is preliminary data.</text>
</comment>
<keyword evidence="1 7" id="KW-0723">Serine/threonine-protein kinase</keyword>
<dbReference type="SMART" id="SM00220">
    <property type="entry name" value="S_TKc"/>
    <property type="match status" value="1"/>
</dbReference>
<dbReference type="InterPro" id="IPR000719">
    <property type="entry name" value="Prot_kinase_dom"/>
</dbReference>
<dbReference type="SUPFAM" id="SSF56112">
    <property type="entry name" value="Protein kinase-like (PK-like)"/>
    <property type="match status" value="1"/>
</dbReference>
<evidence type="ECO:0000313" key="11">
    <source>
        <dbReference type="Proteomes" id="UP001438707"/>
    </source>
</evidence>